<accession>V6LT83</accession>
<sequence length="479" mass="57018">MLKKKIVGQQSQIQQQQNLCIEYKVQIQDQFQQCQKFKLDFLSQLTDIKKQLKSANQCLYDVKNLPLSHFYNEIYQLIIYLKQKSDNFFQMRNKLQESVNLNKQLKLEVQKLRTVVFDTNIPKNQKHKQVFETFNKEILIKDLLIHDQQIEIQGLLKLNQSKQQEIKYLKLKNGQIETQKLSVSQNLDNLSSIMQEYQKSTNEVEYLKDEVDQIAGVLLKEEQFYKQKCILLETQLQQKCELLEQAQLEIYDYKIDIQTKDEIIEKQNKSNSFKYKQNVQLRRELNDIREEVLNTTNKQDNQEADITPQNIRQQNLLKINQSQQIYIQRLEDALYSANDQAALDVQLQSPELNYYKQQNVLQSQEISLLKLQTQQHQCNKVLQGSPDDQKTVVEQLHLLRKIYNNMQGNAQDQLIALQISNNELKQQLNIVFHQHELFQKAENPLYINAHQQILQYRYLIDQLRDHIQQQNQIINVGYF</sequence>
<evidence type="ECO:0000313" key="2">
    <source>
        <dbReference type="EMBL" id="EST47468.1"/>
    </source>
</evidence>
<proteinExistence type="predicted"/>
<dbReference type="AlphaFoldDB" id="V6LT83"/>
<feature type="coiled-coil region" evidence="1">
    <location>
        <begin position="278"/>
        <end position="305"/>
    </location>
</feature>
<dbReference type="VEuPathDB" id="GiardiaDB:SS50377_26957"/>
<protein>
    <submittedName>
        <fullName evidence="2">Uncharacterized protein</fullName>
    </submittedName>
</protein>
<keyword evidence="1" id="KW-0175">Coiled coil</keyword>
<evidence type="ECO:0000256" key="1">
    <source>
        <dbReference type="SAM" id="Coils"/>
    </source>
</evidence>
<reference evidence="2" key="1">
    <citation type="journal article" date="2014" name="PLoS Genet.">
        <title>The Genome of Spironucleus salmonicida Highlights a Fish Pathogen Adapted to Fluctuating Environments.</title>
        <authorList>
            <person name="Xu F."/>
            <person name="Jerlstrom-Hultqvist J."/>
            <person name="Einarsson E."/>
            <person name="Astvaldsson A."/>
            <person name="Svard S.G."/>
            <person name="Andersson J.O."/>
        </authorList>
    </citation>
    <scope>NUCLEOTIDE SEQUENCE</scope>
</reference>
<gene>
    <name evidence="2" type="ORF">SS50377_12453</name>
</gene>
<organism evidence="2">
    <name type="scientific">Spironucleus salmonicida</name>
    <dbReference type="NCBI Taxonomy" id="348837"/>
    <lineage>
        <taxon>Eukaryota</taxon>
        <taxon>Metamonada</taxon>
        <taxon>Diplomonadida</taxon>
        <taxon>Hexamitidae</taxon>
        <taxon>Hexamitinae</taxon>
        <taxon>Spironucleus</taxon>
    </lineage>
</organism>
<dbReference type="EMBL" id="KI546040">
    <property type="protein sequence ID" value="EST47468.1"/>
    <property type="molecule type" value="Genomic_DNA"/>
</dbReference>
<name>V6LT83_9EUKA</name>